<dbReference type="InterPro" id="IPR037171">
    <property type="entry name" value="NagB/RpiA_transferase-like"/>
</dbReference>
<comment type="catalytic activity">
    <reaction evidence="3">
        <text>alpha-D-glucosamine 6-phosphate + H2O = beta-D-fructose 6-phosphate + NH4(+)</text>
        <dbReference type="Rhea" id="RHEA:12172"/>
        <dbReference type="ChEBI" id="CHEBI:15377"/>
        <dbReference type="ChEBI" id="CHEBI:28938"/>
        <dbReference type="ChEBI" id="CHEBI:57634"/>
        <dbReference type="ChEBI" id="CHEBI:75989"/>
        <dbReference type="EC" id="3.5.99.6"/>
    </reaction>
</comment>
<dbReference type="InterPro" id="IPR004547">
    <property type="entry name" value="Glucosamine6P_isomerase"/>
</dbReference>
<accession>A0ABV7CZU5</accession>
<evidence type="ECO:0000256" key="2">
    <source>
        <dbReference type="ARBA" id="ARBA00023277"/>
    </source>
</evidence>
<dbReference type="PANTHER" id="PTHR11280:SF5">
    <property type="entry name" value="GLUCOSAMINE-6-PHOSPHATE ISOMERASE"/>
    <property type="match status" value="1"/>
</dbReference>
<sequence>MEWMEAEDYQDMSEKAGEIVLEEMRARSLPTLGLATGSTPEGLYQYLIMQYQRGKVSYRKTRTFNLDEYVDLPWEHPNSYYHYMKEKFFSHVDVQDKNTYLPDGMAENLEKECMKYESEIAAAGGVVTQVLGLGGNGHIGFNEPGTPFDSRTHVVDLKESTRRANARFFPSLEEVPKQAITMGIETIMESKRILLLVSGRNKREALARLMEGEVSEEFPASVLWRHPNVQVIADREALGK</sequence>
<dbReference type="CDD" id="cd01399">
    <property type="entry name" value="GlcN6P_deaminase"/>
    <property type="match status" value="1"/>
</dbReference>
<feature type="domain" description="Glucosamine/galactosamine-6-phosphate isomerase" evidence="4">
    <location>
        <begin position="11"/>
        <end position="224"/>
    </location>
</feature>
<dbReference type="GO" id="GO:0004342">
    <property type="term" value="F:glucosamine-6-phosphate deaminase activity"/>
    <property type="evidence" value="ECO:0007669"/>
    <property type="project" value="UniProtKB-EC"/>
</dbReference>
<dbReference type="EMBL" id="JBHRSA010000058">
    <property type="protein sequence ID" value="MFC3041773.1"/>
    <property type="molecule type" value="Genomic_DNA"/>
</dbReference>
<evidence type="ECO:0000259" key="4">
    <source>
        <dbReference type="Pfam" id="PF01182"/>
    </source>
</evidence>
<evidence type="ECO:0000256" key="1">
    <source>
        <dbReference type="ARBA" id="ARBA00022801"/>
    </source>
</evidence>
<dbReference type="EC" id="3.5.99.6" evidence="3"/>
<evidence type="ECO:0000313" key="6">
    <source>
        <dbReference type="Proteomes" id="UP001595279"/>
    </source>
</evidence>
<keyword evidence="1 3" id="KW-0378">Hydrolase</keyword>
<feature type="active site" description="For ring-opening step" evidence="3">
    <location>
        <position position="143"/>
    </location>
</feature>
<feature type="active site" description="Proton acceptor; for enolization step" evidence="3">
    <location>
        <position position="67"/>
    </location>
</feature>
<reference evidence="6" key="1">
    <citation type="journal article" date="2019" name="Int. J. Syst. Evol. Microbiol.">
        <title>The Global Catalogue of Microorganisms (GCM) 10K type strain sequencing project: providing services to taxonomists for standard genome sequencing and annotation.</title>
        <authorList>
            <consortium name="The Broad Institute Genomics Platform"/>
            <consortium name="The Broad Institute Genome Sequencing Center for Infectious Disease"/>
            <person name="Wu L."/>
            <person name="Ma J."/>
        </authorList>
    </citation>
    <scope>NUCLEOTIDE SEQUENCE [LARGE SCALE GENOMIC DNA]</scope>
    <source>
        <strain evidence="6">KCTC 13128</strain>
    </source>
</reference>
<comment type="caution">
    <text evidence="5">The sequence shown here is derived from an EMBL/GenBank/DDBJ whole genome shotgun (WGS) entry which is preliminary data.</text>
</comment>
<feature type="active site" description="Proton acceptor; for ring-opening step" evidence="3">
    <location>
        <position position="138"/>
    </location>
</feature>
<dbReference type="NCBIfam" id="TIGR00502">
    <property type="entry name" value="nagB"/>
    <property type="match status" value="1"/>
</dbReference>
<dbReference type="RefSeq" id="WP_390274840.1">
    <property type="nucleotide sequence ID" value="NZ_JBHRSA010000058.1"/>
</dbReference>
<keyword evidence="2 3" id="KW-0119">Carbohydrate metabolism</keyword>
<keyword evidence="6" id="KW-1185">Reference proteome</keyword>
<name>A0ABV7CZU5_9BACI</name>
<dbReference type="InterPro" id="IPR006148">
    <property type="entry name" value="Glc/Gal-6P_isomerase"/>
</dbReference>
<comment type="caution">
    <text evidence="3">Lacks conserved residue(s) required for the propagation of feature annotation.</text>
</comment>
<protein>
    <recommendedName>
        <fullName evidence="3">Glucosamine-6-phosphate deaminase</fullName>
        <ecNumber evidence="3">3.5.99.6</ecNumber>
    </recommendedName>
    <alternativeName>
        <fullName evidence="3">GlcN6P deaminase</fullName>
        <shortName evidence="3">GNPDA</shortName>
    </alternativeName>
    <alternativeName>
        <fullName evidence="3">Glucosamine-6-phosphate isomerase</fullName>
    </alternativeName>
</protein>
<evidence type="ECO:0000313" key="5">
    <source>
        <dbReference type="EMBL" id="MFC3041773.1"/>
    </source>
</evidence>
<dbReference type="PANTHER" id="PTHR11280">
    <property type="entry name" value="GLUCOSAMINE-6-PHOSPHATE ISOMERASE"/>
    <property type="match status" value="1"/>
</dbReference>
<comment type="similarity">
    <text evidence="3">Belongs to the glucosamine/galactosamine-6-phosphate isomerase family. NagB subfamily.</text>
</comment>
<dbReference type="Pfam" id="PF01182">
    <property type="entry name" value="Glucosamine_iso"/>
    <property type="match status" value="1"/>
</dbReference>
<feature type="active site" description="For ring-opening step" evidence="3">
    <location>
        <position position="136"/>
    </location>
</feature>
<dbReference type="HAMAP" id="MF_01241">
    <property type="entry name" value="GlcN6P_deamin"/>
    <property type="match status" value="1"/>
</dbReference>
<organism evidence="5 6">
    <name type="scientific">Virgibacillus xinjiangensis</name>
    <dbReference type="NCBI Taxonomy" id="393090"/>
    <lineage>
        <taxon>Bacteria</taxon>
        <taxon>Bacillati</taxon>
        <taxon>Bacillota</taxon>
        <taxon>Bacilli</taxon>
        <taxon>Bacillales</taxon>
        <taxon>Bacillaceae</taxon>
        <taxon>Virgibacillus</taxon>
    </lineage>
</organism>
<dbReference type="SUPFAM" id="SSF100950">
    <property type="entry name" value="NagB/RpiA/CoA transferase-like"/>
    <property type="match status" value="1"/>
</dbReference>
<dbReference type="Gene3D" id="3.40.50.1360">
    <property type="match status" value="1"/>
</dbReference>
<dbReference type="Proteomes" id="UP001595279">
    <property type="component" value="Unassembled WGS sequence"/>
</dbReference>
<proteinExistence type="inferred from homology"/>
<comment type="function">
    <text evidence="3">Catalyzes the reversible isomerization-deamination of glucosamine 6-phosphate (GlcN6P) to form fructose 6-phosphate (Fru6P) and ammonium ion.</text>
</comment>
<comment type="pathway">
    <text evidence="3">Amino-sugar metabolism; N-acetylneuraminate degradation; D-fructose 6-phosphate from N-acetylneuraminate: step 5/5.</text>
</comment>
<evidence type="ECO:0000256" key="3">
    <source>
        <dbReference type="HAMAP-Rule" id="MF_01241"/>
    </source>
</evidence>
<gene>
    <name evidence="3 5" type="primary">nagB</name>
    <name evidence="5" type="ORF">ACFOGI_16180</name>
</gene>